<protein>
    <recommendedName>
        <fullName evidence="2">peptidylprolyl isomerase</fullName>
        <ecNumber evidence="2">5.2.1.8</ecNumber>
    </recommendedName>
</protein>
<accession>A0AA38H8M7</accession>
<reference evidence="7" key="1">
    <citation type="journal article" date="2022" name="G3 (Bethesda)">
        <title>High quality genome of the basidiomycete yeast Dioszegia hungarica PDD-24b-2 isolated from cloud water.</title>
        <authorList>
            <person name="Jarrige D."/>
            <person name="Haridas S."/>
            <person name="Bleykasten-Grosshans C."/>
            <person name="Joly M."/>
            <person name="Nadalig T."/>
            <person name="Sancelme M."/>
            <person name="Vuilleumier S."/>
            <person name="Grigoriev I.V."/>
            <person name="Amato P."/>
            <person name="Bringel F."/>
        </authorList>
    </citation>
    <scope>NUCLEOTIDE SEQUENCE</scope>
    <source>
        <strain evidence="7">PDD-24b-2</strain>
    </source>
</reference>
<dbReference type="InterPro" id="IPR029000">
    <property type="entry name" value="Cyclophilin-like_dom_sf"/>
</dbReference>
<gene>
    <name evidence="7" type="ORF">MKK02DRAFT_26843</name>
</gene>
<evidence type="ECO:0000256" key="2">
    <source>
        <dbReference type="ARBA" id="ARBA00013194"/>
    </source>
</evidence>
<evidence type="ECO:0000256" key="5">
    <source>
        <dbReference type="SAM" id="MobiDB-lite"/>
    </source>
</evidence>
<dbReference type="EMBL" id="JAKWFO010000005">
    <property type="protein sequence ID" value="KAI9635795.1"/>
    <property type="molecule type" value="Genomic_DNA"/>
</dbReference>
<feature type="compositionally biased region" description="Basic residues" evidence="5">
    <location>
        <begin position="234"/>
        <end position="259"/>
    </location>
</feature>
<dbReference type="RefSeq" id="XP_052945572.1">
    <property type="nucleotide sequence ID" value="XM_053087261.1"/>
</dbReference>
<dbReference type="AlphaFoldDB" id="A0AA38H8M7"/>
<comment type="caution">
    <text evidence="7">The sequence shown here is derived from an EMBL/GenBank/DDBJ whole genome shotgun (WGS) entry which is preliminary data.</text>
</comment>
<evidence type="ECO:0000259" key="6">
    <source>
        <dbReference type="PROSITE" id="PS50072"/>
    </source>
</evidence>
<evidence type="ECO:0000313" key="7">
    <source>
        <dbReference type="EMBL" id="KAI9635795.1"/>
    </source>
</evidence>
<name>A0AA38H8M7_9TREE</name>
<sequence length="329" mass="37043">MVNPRTFFDFSVGHVPLGRVVFELFNDVVPRTAENFRALCTGEKGVSPSSSIPLHYKGSPVHRIIDGFMIQGGDFTKRNGTGGESIYGGQFEDEMLEGDGSEVDREGLLVMANRGPDTNGSQYFVTLAPAQHLTGKHVVFGRVVNGLNHILTLGKLPTDSRDRPISPVLITHCGELELRRPAAPPVAPIPAARESRPRSPDSQSSRSRSPSPRRRRRYSASSGSAASEEDEKTRRRREKKEKKERKRERKEAKRAKRKGGHDGEVVRREGEEETEAELDARLEREEKERLEKQRLEREQRQEEEARRIKENGGIVRKGKSIRYSRGPSS</sequence>
<evidence type="ECO:0000256" key="1">
    <source>
        <dbReference type="ARBA" id="ARBA00000971"/>
    </source>
</evidence>
<dbReference type="PROSITE" id="PS00170">
    <property type="entry name" value="CSA_PPIASE_1"/>
    <property type="match status" value="1"/>
</dbReference>
<evidence type="ECO:0000256" key="4">
    <source>
        <dbReference type="ARBA" id="ARBA00023235"/>
    </source>
</evidence>
<dbReference type="GO" id="GO:0005737">
    <property type="term" value="C:cytoplasm"/>
    <property type="evidence" value="ECO:0007669"/>
    <property type="project" value="TreeGrafter"/>
</dbReference>
<feature type="compositionally biased region" description="Basic and acidic residues" evidence="5">
    <location>
        <begin position="260"/>
        <end position="270"/>
    </location>
</feature>
<dbReference type="Proteomes" id="UP001164286">
    <property type="component" value="Unassembled WGS sequence"/>
</dbReference>
<dbReference type="GO" id="GO:0006457">
    <property type="term" value="P:protein folding"/>
    <property type="evidence" value="ECO:0007669"/>
    <property type="project" value="InterPro"/>
</dbReference>
<dbReference type="Gene3D" id="2.40.100.10">
    <property type="entry name" value="Cyclophilin-like"/>
    <property type="match status" value="1"/>
</dbReference>
<evidence type="ECO:0000313" key="8">
    <source>
        <dbReference type="Proteomes" id="UP001164286"/>
    </source>
</evidence>
<organism evidence="7 8">
    <name type="scientific">Dioszegia hungarica</name>
    <dbReference type="NCBI Taxonomy" id="4972"/>
    <lineage>
        <taxon>Eukaryota</taxon>
        <taxon>Fungi</taxon>
        <taxon>Dikarya</taxon>
        <taxon>Basidiomycota</taxon>
        <taxon>Agaricomycotina</taxon>
        <taxon>Tremellomycetes</taxon>
        <taxon>Tremellales</taxon>
        <taxon>Bulleribasidiaceae</taxon>
        <taxon>Dioszegia</taxon>
    </lineage>
</organism>
<dbReference type="GO" id="GO:0016018">
    <property type="term" value="F:cyclosporin A binding"/>
    <property type="evidence" value="ECO:0007669"/>
    <property type="project" value="TreeGrafter"/>
</dbReference>
<keyword evidence="8" id="KW-1185">Reference proteome</keyword>
<dbReference type="Pfam" id="PF00160">
    <property type="entry name" value="Pro_isomerase"/>
    <property type="match status" value="1"/>
</dbReference>
<feature type="compositionally biased region" description="Low complexity" evidence="5">
    <location>
        <begin position="200"/>
        <end position="210"/>
    </location>
</feature>
<dbReference type="GeneID" id="77726462"/>
<dbReference type="PRINTS" id="PR00153">
    <property type="entry name" value="CSAPPISMRASE"/>
</dbReference>
<dbReference type="EC" id="5.2.1.8" evidence="2"/>
<dbReference type="InterPro" id="IPR020892">
    <property type="entry name" value="Cyclophilin-type_PPIase_CS"/>
</dbReference>
<keyword evidence="3" id="KW-0697">Rotamase</keyword>
<feature type="compositionally biased region" description="Basic and acidic residues" evidence="5">
    <location>
        <begin position="278"/>
        <end position="310"/>
    </location>
</feature>
<dbReference type="InterPro" id="IPR002130">
    <property type="entry name" value="Cyclophilin-type_PPIase_dom"/>
</dbReference>
<dbReference type="PANTHER" id="PTHR11071:SF561">
    <property type="entry name" value="PEPTIDYL-PROLYL CIS-TRANS ISOMERASE D-RELATED"/>
    <property type="match status" value="1"/>
</dbReference>
<keyword evidence="4" id="KW-0413">Isomerase</keyword>
<proteinExistence type="predicted"/>
<dbReference type="SUPFAM" id="SSF50891">
    <property type="entry name" value="Cyclophilin-like"/>
    <property type="match status" value="1"/>
</dbReference>
<comment type="catalytic activity">
    <reaction evidence="1">
        <text>[protein]-peptidylproline (omega=180) = [protein]-peptidylproline (omega=0)</text>
        <dbReference type="Rhea" id="RHEA:16237"/>
        <dbReference type="Rhea" id="RHEA-COMP:10747"/>
        <dbReference type="Rhea" id="RHEA-COMP:10748"/>
        <dbReference type="ChEBI" id="CHEBI:83833"/>
        <dbReference type="ChEBI" id="CHEBI:83834"/>
        <dbReference type="EC" id="5.2.1.8"/>
    </reaction>
</comment>
<dbReference type="PROSITE" id="PS50072">
    <property type="entry name" value="CSA_PPIASE_2"/>
    <property type="match status" value="1"/>
</dbReference>
<feature type="region of interest" description="Disordered" evidence="5">
    <location>
        <begin position="181"/>
        <end position="329"/>
    </location>
</feature>
<dbReference type="GO" id="GO:0003755">
    <property type="term" value="F:peptidyl-prolyl cis-trans isomerase activity"/>
    <property type="evidence" value="ECO:0007669"/>
    <property type="project" value="UniProtKB-KW"/>
</dbReference>
<dbReference type="PANTHER" id="PTHR11071">
    <property type="entry name" value="PEPTIDYL-PROLYL CIS-TRANS ISOMERASE"/>
    <property type="match status" value="1"/>
</dbReference>
<dbReference type="FunFam" id="2.40.100.10:FF:000025">
    <property type="entry name" value="Peptidyl-prolyl cis-trans isomerase CYP19-2"/>
    <property type="match status" value="1"/>
</dbReference>
<feature type="domain" description="PPIase cyclophilin-type" evidence="6">
    <location>
        <begin position="7"/>
        <end position="175"/>
    </location>
</feature>
<evidence type="ECO:0000256" key="3">
    <source>
        <dbReference type="ARBA" id="ARBA00023110"/>
    </source>
</evidence>